<gene>
    <name evidence="1" type="ORF">RMAR00112_LOCUS25833</name>
</gene>
<dbReference type="AlphaFoldDB" id="A0A7S3A0K4"/>
<protein>
    <submittedName>
        <fullName evidence="1">Uncharacterized protein</fullName>
    </submittedName>
</protein>
<dbReference type="EMBL" id="HBHW01033447">
    <property type="protein sequence ID" value="CAE0057779.1"/>
    <property type="molecule type" value="Transcribed_RNA"/>
</dbReference>
<sequence>MVSSPAGDSVKLDDNLRKLMDVNETVGTVTATDFLAEVKSNLLRIEPIELFHKITESSDELEDVTAINIKTYVVENLKSPVDALVSKGMSDSQQGVITQYRNKSYEYLEQVSLHRRRLELFENFANDPNGVINSLVMLKTKDEKAGRFGVSKSLDGEERRKDVFKAPWMEEIVTRIDLKNAFSQATKDAERIAEERAKRQKES</sequence>
<organism evidence="1">
    <name type="scientific">Rhodosorus marinus</name>
    <dbReference type="NCBI Taxonomy" id="101924"/>
    <lineage>
        <taxon>Eukaryota</taxon>
        <taxon>Rhodophyta</taxon>
        <taxon>Stylonematophyceae</taxon>
        <taxon>Stylonematales</taxon>
        <taxon>Stylonemataceae</taxon>
        <taxon>Rhodosorus</taxon>
    </lineage>
</organism>
<accession>A0A7S3A0K4</accession>
<reference evidence="1" key="1">
    <citation type="submission" date="2021-01" db="EMBL/GenBank/DDBJ databases">
        <authorList>
            <person name="Corre E."/>
            <person name="Pelletier E."/>
            <person name="Niang G."/>
            <person name="Scheremetjew M."/>
            <person name="Finn R."/>
            <person name="Kale V."/>
            <person name="Holt S."/>
            <person name="Cochrane G."/>
            <person name="Meng A."/>
            <person name="Brown T."/>
            <person name="Cohen L."/>
        </authorList>
    </citation>
    <scope>NUCLEOTIDE SEQUENCE</scope>
    <source>
        <strain evidence="1">CCMP 769</strain>
    </source>
</reference>
<proteinExistence type="predicted"/>
<name>A0A7S3A0K4_9RHOD</name>
<evidence type="ECO:0000313" key="1">
    <source>
        <dbReference type="EMBL" id="CAE0057779.1"/>
    </source>
</evidence>